<comment type="caution">
    <text evidence="2">The sequence shown here is derived from an EMBL/GenBank/DDBJ whole genome shotgun (WGS) entry which is preliminary data.</text>
</comment>
<protein>
    <submittedName>
        <fullName evidence="2">HK97 gp10 family phage protein</fullName>
    </submittedName>
</protein>
<dbReference type="InterPro" id="IPR010064">
    <property type="entry name" value="HK97-gp10_tail"/>
</dbReference>
<dbReference type="RefSeq" id="WP_221239830.1">
    <property type="nucleotide sequence ID" value="NZ_JACHNY010000002.1"/>
</dbReference>
<accession>A0A7W7EXD1</accession>
<gene>
    <name evidence="2" type="ORF">GGQ96_001029</name>
</gene>
<dbReference type="EMBL" id="JACHNY010000002">
    <property type="protein sequence ID" value="MBB4616909.1"/>
    <property type="molecule type" value="Genomic_DNA"/>
</dbReference>
<proteinExistence type="predicted"/>
<sequence length="145" mass="15285">MPKITGGKAHAARLKFMVSAEAQRQVGAALFAGGDLVKDEAQGSITRGSAGGQKGGKHQHVRSLPGQPPNEEFGGLRRDIENVQLELLRVEVSSNAPYAAALEFGTSKMAERPYMRPAVAATRDAVTELVRRAVAHIAKGGKVTG</sequence>
<keyword evidence="3" id="KW-1185">Reference proteome</keyword>
<name>A0A7W7EXD1_9SPHN</name>
<organism evidence="2 3">
    <name type="scientific">Sphingomonas abaci</name>
    <dbReference type="NCBI Taxonomy" id="237611"/>
    <lineage>
        <taxon>Bacteria</taxon>
        <taxon>Pseudomonadati</taxon>
        <taxon>Pseudomonadota</taxon>
        <taxon>Alphaproteobacteria</taxon>
        <taxon>Sphingomonadales</taxon>
        <taxon>Sphingomonadaceae</taxon>
        <taxon>Sphingomonas</taxon>
    </lineage>
</organism>
<dbReference type="AlphaFoldDB" id="A0A7W7EXD1"/>
<evidence type="ECO:0000313" key="3">
    <source>
        <dbReference type="Proteomes" id="UP000574769"/>
    </source>
</evidence>
<dbReference type="NCBIfam" id="TIGR01725">
    <property type="entry name" value="phge_HK97_gp10"/>
    <property type="match status" value="1"/>
</dbReference>
<evidence type="ECO:0000256" key="1">
    <source>
        <dbReference type="SAM" id="MobiDB-lite"/>
    </source>
</evidence>
<dbReference type="Proteomes" id="UP000574769">
    <property type="component" value="Unassembled WGS sequence"/>
</dbReference>
<feature type="region of interest" description="Disordered" evidence="1">
    <location>
        <begin position="42"/>
        <end position="75"/>
    </location>
</feature>
<evidence type="ECO:0000313" key="2">
    <source>
        <dbReference type="EMBL" id="MBB4616909.1"/>
    </source>
</evidence>
<reference evidence="2 3" key="1">
    <citation type="submission" date="2020-08" db="EMBL/GenBank/DDBJ databases">
        <title>Genomic Encyclopedia of Type Strains, Phase IV (KMG-IV): sequencing the most valuable type-strain genomes for metagenomic binning, comparative biology and taxonomic classification.</title>
        <authorList>
            <person name="Goeker M."/>
        </authorList>
    </citation>
    <scope>NUCLEOTIDE SEQUENCE [LARGE SCALE GENOMIC DNA]</scope>
    <source>
        <strain evidence="2 3">DSM 15867</strain>
    </source>
</reference>